<dbReference type="GO" id="GO:0005524">
    <property type="term" value="F:ATP binding"/>
    <property type="evidence" value="ECO:0007669"/>
    <property type="project" value="UniProtKB-KW"/>
</dbReference>
<evidence type="ECO:0000259" key="24">
    <source>
        <dbReference type="SMART" id="SM00382"/>
    </source>
</evidence>
<dbReference type="InterPro" id="IPR003593">
    <property type="entry name" value="AAA+_ATPase"/>
</dbReference>
<evidence type="ECO:0000256" key="6">
    <source>
        <dbReference type="ARBA" id="ARBA00022692"/>
    </source>
</evidence>
<keyword evidence="14 23" id="KW-1133">Transmembrane helix</keyword>
<dbReference type="SUPFAM" id="SSF52540">
    <property type="entry name" value="P-loop containing nucleoside triphosphate hydrolases"/>
    <property type="match status" value="1"/>
</dbReference>
<comment type="similarity">
    <text evidence="4">In the N-terminal section; belongs to the AAA ATPase family.</text>
</comment>
<dbReference type="FunFam" id="1.20.58.760:FF:000004">
    <property type="entry name" value="paraplegin isoform X1"/>
    <property type="match status" value="1"/>
</dbReference>
<dbReference type="HAMAP" id="MF_01458">
    <property type="entry name" value="FtsH"/>
    <property type="match status" value="1"/>
</dbReference>
<keyword evidence="13" id="KW-0809">Transit peptide</keyword>
<evidence type="ECO:0000256" key="9">
    <source>
        <dbReference type="ARBA" id="ARBA00022792"/>
    </source>
</evidence>
<dbReference type="InterPro" id="IPR011546">
    <property type="entry name" value="Pept_M41_FtsH_extracell"/>
</dbReference>
<feature type="transmembrane region" description="Helical" evidence="23">
    <location>
        <begin position="132"/>
        <end position="152"/>
    </location>
</feature>
<evidence type="ECO:0000256" key="14">
    <source>
        <dbReference type="ARBA" id="ARBA00022989"/>
    </source>
</evidence>
<dbReference type="GO" id="GO:0016887">
    <property type="term" value="F:ATP hydrolysis activity"/>
    <property type="evidence" value="ECO:0007669"/>
    <property type="project" value="InterPro"/>
</dbReference>
<dbReference type="Gene3D" id="3.40.50.300">
    <property type="entry name" value="P-loop containing nucleotide triphosphate hydrolases"/>
    <property type="match status" value="1"/>
</dbReference>
<keyword evidence="6 23" id="KW-0812">Transmembrane</keyword>
<protein>
    <recommendedName>
        <fullName evidence="20">Mitochondrial inner membrane m-AAA protease component paraplegin</fullName>
    </recommendedName>
    <alternativeName>
        <fullName evidence="21">Paraplegin</fullName>
    </alternativeName>
</protein>
<evidence type="ECO:0000256" key="18">
    <source>
        <dbReference type="ARBA" id="ARBA00023136"/>
    </source>
</evidence>
<evidence type="ECO:0000256" key="8">
    <source>
        <dbReference type="ARBA" id="ARBA00022741"/>
    </source>
</evidence>
<evidence type="ECO:0000256" key="16">
    <source>
        <dbReference type="ARBA" id="ARBA00023074"/>
    </source>
</evidence>
<dbReference type="Gene3D" id="1.10.8.60">
    <property type="match status" value="1"/>
</dbReference>
<dbReference type="CDD" id="cd19501">
    <property type="entry name" value="RecA-like_FtsH"/>
    <property type="match status" value="1"/>
</dbReference>
<dbReference type="InterPro" id="IPR000642">
    <property type="entry name" value="Peptidase_M41"/>
</dbReference>
<keyword evidence="11" id="KW-0862">Zinc</keyword>
<keyword evidence="18 23" id="KW-0472">Membrane</keyword>
<evidence type="ECO:0000256" key="22">
    <source>
        <dbReference type="SAM" id="MobiDB-lite"/>
    </source>
</evidence>
<evidence type="ECO:0000256" key="23">
    <source>
        <dbReference type="SAM" id="Phobius"/>
    </source>
</evidence>
<evidence type="ECO:0000256" key="21">
    <source>
        <dbReference type="ARBA" id="ARBA00083866"/>
    </source>
</evidence>
<comment type="caution">
    <text evidence="25">The sequence shown here is derived from an EMBL/GenBank/DDBJ whole genome shotgun (WGS) entry which is preliminary data.</text>
</comment>
<evidence type="ECO:0000256" key="19">
    <source>
        <dbReference type="ARBA" id="ARBA00048778"/>
    </source>
</evidence>
<keyword evidence="17" id="KW-0496">Mitochondrion</keyword>
<dbReference type="FunFam" id="3.40.1690.20:FF:000002">
    <property type="entry name" value="paraplegin isoform X1"/>
    <property type="match status" value="1"/>
</dbReference>
<evidence type="ECO:0000256" key="10">
    <source>
        <dbReference type="ARBA" id="ARBA00022801"/>
    </source>
</evidence>
<evidence type="ECO:0000256" key="5">
    <source>
        <dbReference type="ARBA" id="ARBA00022670"/>
    </source>
</evidence>
<keyword evidence="16" id="KW-0944">Nitration</keyword>
<keyword evidence="5" id="KW-0645">Protease</keyword>
<feature type="non-terminal residue" evidence="25">
    <location>
        <position position="1"/>
    </location>
</feature>
<evidence type="ECO:0000256" key="13">
    <source>
        <dbReference type="ARBA" id="ARBA00022946"/>
    </source>
</evidence>
<feature type="non-terminal residue" evidence="25">
    <location>
        <position position="657"/>
    </location>
</feature>
<gene>
    <name evidence="25" type="primary">Spg7</name>
    <name evidence="25" type="ORF">BURBIS_R13439</name>
</gene>
<dbReference type="Gene3D" id="1.20.58.760">
    <property type="entry name" value="Peptidase M41"/>
    <property type="match status" value="1"/>
</dbReference>
<evidence type="ECO:0000256" key="4">
    <source>
        <dbReference type="ARBA" id="ARBA00010550"/>
    </source>
</evidence>
<dbReference type="NCBIfam" id="TIGR01241">
    <property type="entry name" value="FtsH_fam"/>
    <property type="match status" value="1"/>
</dbReference>
<dbReference type="Proteomes" id="UP000574691">
    <property type="component" value="Unassembled WGS sequence"/>
</dbReference>
<evidence type="ECO:0000256" key="12">
    <source>
        <dbReference type="ARBA" id="ARBA00022840"/>
    </source>
</evidence>
<evidence type="ECO:0000313" key="26">
    <source>
        <dbReference type="Proteomes" id="UP000574691"/>
    </source>
</evidence>
<dbReference type="GO" id="GO:0005745">
    <property type="term" value="C:m-AAA complex"/>
    <property type="evidence" value="ECO:0007669"/>
    <property type="project" value="TreeGrafter"/>
</dbReference>
<evidence type="ECO:0000256" key="3">
    <source>
        <dbReference type="ARBA" id="ARBA00010044"/>
    </source>
</evidence>
<comment type="similarity">
    <text evidence="3">In the C-terminal section; belongs to the peptidase M41 family.</text>
</comment>
<feature type="compositionally biased region" description="Basic and acidic residues" evidence="22">
    <location>
        <begin position="642"/>
        <end position="657"/>
    </location>
</feature>
<evidence type="ECO:0000256" key="1">
    <source>
        <dbReference type="ARBA" id="ARBA00001947"/>
    </source>
</evidence>
<dbReference type="InterPro" id="IPR005936">
    <property type="entry name" value="FtsH"/>
</dbReference>
<evidence type="ECO:0000256" key="15">
    <source>
        <dbReference type="ARBA" id="ARBA00023049"/>
    </source>
</evidence>
<keyword evidence="10" id="KW-0378">Hydrolase</keyword>
<dbReference type="Pfam" id="PF06480">
    <property type="entry name" value="FtsH_ext"/>
    <property type="match status" value="1"/>
</dbReference>
<dbReference type="Gene3D" id="3.40.1690.20">
    <property type="match status" value="1"/>
</dbReference>
<evidence type="ECO:0000256" key="20">
    <source>
        <dbReference type="ARBA" id="ARBA00074333"/>
    </source>
</evidence>
<dbReference type="InterPro" id="IPR027417">
    <property type="entry name" value="P-loop_NTPase"/>
</dbReference>
<dbReference type="GO" id="GO:0007005">
    <property type="term" value="P:mitochondrion organization"/>
    <property type="evidence" value="ECO:0007669"/>
    <property type="project" value="UniProtKB-ARBA"/>
</dbReference>
<keyword evidence="26" id="KW-1185">Reference proteome</keyword>
<evidence type="ECO:0000256" key="7">
    <source>
        <dbReference type="ARBA" id="ARBA00022723"/>
    </source>
</evidence>
<evidence type="ECO:0000256" key="2">
    <source>
        <dbReference type="ARBA" id="ARBA00004448"/>
    </source>
</evidence>
<keyword evidence="7" id="KW-0479">Metal-binding</keyword>
<dbReference type="GO" id="GO:0004222">
    <property type="term" value="F:metalloendopeptidase activity"/>
    <property type="evidence" value="ECO:0007669"/>
    <property type="project" value="InterPro"/>
</dbReference>
<dbReference type="InterPro" id="IPR003959">
    <property type="entry name" value="ATPase_AAA_core"/>
</dbReference>
<keyword evidence="9" id="KW-0999">Mitochondrion inner membrane</keyword>
<feature type="domain" description="AAA+ ATPase" evidence="24">
    <location>
        <begin position="218"/>
        <end position="358"/>
    </location>
</feature>
<name>A0A7K4SYP6_9CHAR</name>
<dbReference type="GO" id="GO:0004176">
    <property type="term" value="F:ATP-dependent peptidase activity"/>
    <property type="evidence" value="ECO:0007669"/>
    <property type="project" value="InterPro"/>
</dbReference>
<dbReference type="GO" id="GO:0008270">
    <property type="term" value="F:zinc ion binding"/>
    <property type="evidence" value="ECO:0007669"/>
    <property type="project" value="InterPro"/>
</dbReference>
<dbReference type="Pfam" id="PF00004">
    <property type="entry name" value="AAA"/>
    <property type="match status" value="1"/>
</dbReference>
<keyword evidence="12" id="KW-0067">ATP-binding</keyword>
<dbReference type="FunFam" id="1.10.8.60:FF:000033">
    <property type="entry name" value="paraplegin isoform X1"/>
    <property type="match status" value="1"/>
</dbReference>
<proteinExistence type="inferred from homology"/>
<dbReference type="GO" id="GO:0034982">
    <property type="term" value="P:mitochondrial protein processing"/>
    <property type="evidence" value="ECO:0007669"/>
    <property type="project" value="TreeGrafter"/>
</dbReference>
<dbReference type="AlphaFoldDB" id="A0A7K4SYP6"/>
<evidence type="ECO:0000313" key="25">
    <source>
        <dbReference type="EMBL" id="NWQ90983.1"/>
    </source>
</evidence>
<comment type="cofactor">
    <cofactor evidence="1">
        <name>Zn(2+)</name>
        <dbReference type="ChEBI" id="CHEBI:29105"/>
    </cofactor>
</comment>
<accession>A0A7K4SYP6</accession>
<dbReference type="PANTHER" id="PTHR43655">
    <property type="entry name" value="ATP-DEPENDENT PROTEASE"/>
    <property type="match status" value="1"/>
</dbReference>
<comment type="catalytic activity">
    <reaction evidence="19">
        <text>ATP + H2O = ADP + phosphate + H(+)</text>
        <dbReference type="Rhea" id="RHEA:13065"/>
        <dbReference type="ChEBI" id="CHEBI:15377"/>
        <dbReference type="ChEBI" id="CHEBI:15378"/>
        <dbReference type="ChEBI" id="CHEBI:30616"/>
        <dbReference type="ChEBI" id="CHEBI:43474"/>
        <dbReference type="ChEBI" id="CHEBI:456216"/>
    </reaction>
    <physiologicalReaction direction="left-to-right" evidence="19">
        <dbReference type="Rhea" id="RHEA:13066"/>
    </physiologicalReaction>
</comment>
<keyword evidence="8" id="KW-0547">Nucleotide-binding</keyword>
<sequence length="657" mass="73527">DEKRRKRENQMHLERLRALLIITFIVLMFRFTVSENREGTNISWNYFVNEMLAKGEVQRIEVVPESDIVEIYLHPGGTPHGQVNVTLLYTMRVANIDKFEEKLRAAEDELNIDEKERIPVSYKHPGFYGNDIISLIVTLVAVSMLWSIFRLIRVASRVGGFNAFNQLKMARFTIVDGKSGKGIGFKDVAGMHEAKMEVKEFVDYLKSPDRYLQLGAKVPKGALLLGPPGCGKTLLAKAVATEAQVPFLAMAGSEFVEVIGGLGAARVRSLFREAQARAPCIVYIDEIDAVGKKRSTNISGFANAEEEQTLNQLLVEMDGMGTTDHVIVLASTNRADVLDNALMRPGRLDRHIFIDLPTLQERREIFEQHLKGLKLIQDASFYSQHLAELTPGFSGADIANICNEAALHAAREGHKSIDTFNFEYAVERVLAGTAKRSKILSPEERKVVAFHESGHALVGWLLEHTEAVMKVSIAPRTNAALGFAQILPREQYLFTKEQLLERMCMALGGRVSEAITFNKVTTGAQDDLKKVTKIAYSMVKQYGMVPSIGQLSFPDLESAAGIGRRPFSQGLQQMMDHEAKVLVAQAYRRTEKLLLENRDKLQTLSNALLEKEVINYDDIEALIGPPPYGPKKMIAPQSWLQAERDKQDTRDEEMPQQ</sequence>
<evidence type="ECO:0000256" key="11">
    <source>
        <dbReference type="ARBA" id="ARBA00022833"/>
    </source>
</evidence>
<dbReference type="InterPro" id="IPR041569">
    <property type="entry name" value="AAA_lid_3"/>
</dbReference>
<dbReference type="Pfam" id="PF17862">
    <property type="entry name" value="AAA_lid_3"/>
    <property type="match status" value="1"/>
</dbReference>
<dbReference type="FunFam" id="3.40.50.300:FF:000277">
    <property type="entry name" value="ATP-dependent zinc metalloprotease FtsH"/>
    <property type="match status" value="1"/>
</dbReference>
<evidence type="ECO:0000256" key="17">
    <source>
        <dbReference type="ARBA" id="ARBA00023128"/>
    </source>
</evidence>
<organism evidence="25 26">
    <name type="scientific">Burhinus bistriatus</name>
    <dbReference type="NCBI Taxonomy" id="240201"/>
    <lineage>
        <taxon>Eukaryota</taxon>
        <taxon>Metazoa</taxon>
        <taxon>Chordata</taxon>
        <taxon>Craniata</taxon>
        <taxon>Vertebrata</taxon>
        <taxon>Euteleostomi</taxon>
        <taxon>Archelosauria</taxon>
        <taxon>Archosauria</taxon>
        <taxon>Dinosauria</taxon>
        <taxon>Saurischia</taxon>
        <taxon>Theropoda</taxon>
        <taxon>Coelurosauria</taxon>
        <taxon>Aves</taxon>
        <taxon>Neognathae</taxon>
        <taxon>Neoaves</taxon>
        <taxon>Charadriiformes</taxon>
        <taxon>Burhinidae</taxon>
        <taxon>Burhinus</taxon>
    </lineage>
</organism>
<reference evidence="25 26" key="1">
    <citation type="submission" date="2019-09" db="EMBL/GenBank/DDBJ databases">
        <title>Bird 10,000 Genomes (B10K) Project - Family phase.</title>
        <authorList>
            <person name="Zhang G."/>
        </authorList>
    </citation>
    <scope>NUCLEOTIDE SEQUENCE [LARGE SCALE GENOMIC DNA]</scope>
    <source>
        <strain evidence="25">B10K-DU-001-64</strain>
        <tissue evidence="25">Muscle</tissue>
    </source>
</reference>
<dbReference type="EMBL" id="VYXH01005789">
    <property type="protein sequence ID" value="NWQ90983.1"/>
    <property type="molecule type" value="Genomic_DNA"/>
</dbReference>
<dbReference type="SUPFAM" id="SSF140990">
    <property type="entry name" value="FtsH protease domain-like"/>
    <property type="match status" value="1"/>
</dbReference>
<dbReference type="InterPro" id="IPR037219">
    <property type="entry name" value="Peptidase_M41-like"/>
</dbReference>
<dbReference type="PANTHER" id="PTHR43655:SF8">
    <property type="entry name" value="PARAPLEGIN"/>
    <property type="match status" value="1"/>
</dbReference>
<dbReference type="SMART" id="SM00382">
    <property type="entry name" value="AAA"/>
    <property type="match status" value="1"/>
</dbReference>
<comment type="subcellular location">
    <subcellularLocation>
        <location evidence="2">Mitochondrion inner membrane</location>
        <topology evidence="2">Multi-pass membrane protein</topology>
    </subcellularLocation>
</comment>
<dbReference type="Pfam" id="PF01434">
    <property type="entry name" value="Peptidase_M41"/>
    <property type="match status" value="1"/>
</dbReference>
<dbReference type="InterPro" id="IPR050928">
    <property type="entry name" value="ATP-dep_Zn_Metalloprotease"/>
</dbReference>
<keyword evidence="15" id="KW-0482">Metalloprotease</keyword>
<feature type="region of interest" description="Disordered" evidence="22">
    <location>
        <begin position="627"/>
        <end position="657"/>
    </location>
</feature>